<dbReference type="Gene3D" id="3.30.450.40">
    <property type="match status" value="1"/>
</dbReference>
<dbReference type="RefSeq" id="WP_122403616.1">
    <property type="nucleotide sequence ID" value="NZ_LS398110.1"/>
</dbReference>
<evidence type="ECO:0000259" key="1">
    <source>
        <dbReference type="Pfam" id="PF10137"/>
    </source>
</evidence>
<dbReference type="InterPro" id="IPR003018">
    <property type="entry name" value="GAF"/>
</dbReference>
<dbReference type="KEGG" id="bvz:BRAD3257_4974"/>
<gene>
    <name evidence="3" type="ORF">BRAD3257_4974</name>
</gene>
<feature type="domain" description="GAF" evidence="2">
    <location>
        <begin position="22"/>
        <end position="167"/>
    </location>
</feature>
<dbReference type="InterPro" id="IPR019302">
    <property type="entry name" value="CAP12/PCTIR_TIR_dom"/>
</dbReference>
<name>A0A2U3Q3G6_9BRAD</name>
<organism evidence="3 4">
    <name type="scientific">Bradyrhizobium vignae</name>
    <dbReference type="NCBI Taxonomy" id="1549949"/>
    <lineage>
        <taxon>Bacteria</taxon>
        <taxon>Pseudomonadati</taxon>
        <taxon>Pseudomonadota</taxon>
        <taxon>Alphaproteobacteria</taxon>
        <taxon>Hyphomicrobiales</taxon>
        <taxon>Nitrobacteraceae</taxon>
        <taxon>Bradyrhizobium</taxon>
    </lineage>
</organism>
<dbReference type="EMBL" id="LS398110">
    <property type="protein sequence ID" value="SPP95937.1"/>
    <property type="molecule type" value="Genomic_DNA"/>
</dbReference>
<dbReference type="GO" id="GO:0050135">
    <property type="term" value="F:NADP+ nucleosidase activity"/>
    <property type="evidence" value="ECO:0007669"/>
    <property type="project" value="InterPro"/>
</dbReference>
<dbReference type="InterPro" id="IPR029016">
    <property type="entry name" value="GAF-like_dom_sf"/>
</dbReference>
<sequence>MADKISFDVRILDFLRASHGRSQEAIIVEFLQTAIAISPAADAGSVLINHQRTKRLVLFNEGDFLFRDRLLDPQERASFPSALGYYGTTAGVCFRTGMPTTFSRTEGGEFYGESPIQNMVCFPIKLGQGQRPFGVACFHNNDPAKAFSAEDKRVLEAYTDILALALHTPHPELQIDRNVFIVHGRDNVSRKALEDILRDRKVTPKVLAREDKNATTILAALEDLIRTCKAGFILATPDDEGRLAKSNDQCAARARENVIFEMGLLFAKFRAFDRVAILLKKPLKLPSDLNGVTYEEFDRIEDLEATIALKLHKWNLLN</sequence>
<evidence type="ECO:0000313" key="3">
    <source>
        <dbReference type="EMBL" id="SPP95937.1"/>
    </source>
</evidence>
<dbReference type="Pfam" id="PF13185">
    <property type="entry name" value="GAF_2"/>
    <property type="match status" value="1"/>
</dbReference>
<dbReference type="SUPFAM" id="SSF55781">
    <property type="entry name" value="GAF domain-like"/>
    <property type="match status" value="1"/>
</dbReference>
<feature type="domain" description="CD-NTase-associated protein 12/Pycsar effector protein TIR" evidence="1">
    <location>
        <begin position="178"/>
        <end position="298"/>
    </location>
</feature>
<accession>A0A2U3Q3G6</accession>
<evidence type="ECO:0000313" key="4">
    <source>
        <dbReference type="Proteomes" id="UP000246085"/>
    </source>
</evidence>
<dbReference type="Pfam" id="PF10137">
    <property type="entry name" value="CAP12-PCTIR_TIR"/>
    <property type="match status" value="1"/>
</dbReference>
<reference evidence="3 4" key="1">
    <citation type="submission" date="2018-03" db="EMBL/GenBank/DDBJ databases">
        <authorList>
            <person name="Gully D."/>
        </authorList>
    </citation>
    <scope>NUCLEOTIDE SEQUENCE [LARGE SCALE GENOMIC DNA]</scope>
    <source>
        <strain evidence="3">ORS3257</strain>
    </source>
</reference>
<dbReference type="Proteomes" id="UP000246085">
    <property type="component" value="Chromosome BRAD3257"/>
</dbReference>
<evidence type="ECO:0008006" key="5">
    <source>
        <dbReference type="Google" id="ProtNLM"/>
    </source>
</evidence>
<dbReference type="AlphaFoldDB" id="A0A2U3Q3G6"/>
<proteinExistence type="predicted"/>
<protein>
    <recommendedName>
        <fullName evidence="5">GAF domain-containing protein</fullName>
    </recommendedName>
</protein>
<evidence type="ECO:0000259" key="2">
    <source>
        <dbReference type="Pfam" id="PF13185"/>
    </source>
</evidence>